<proteinExistence type="predicted"/>
<dbReference type="CDD" id="cd11576">
    <property type="entry name" value="GH99_GH71_like_2"/>
    <property type="match status" value="1"/>
</dbReference>
<protein>
    <recommendedName>
        <fullName evidence="3">Xylosidase/arabinosidase</fullName>
    </recommendedName>
</protein>
<evidence type="ECO:0008006" key="3">
    <source>
        <dbReference type="Google" id="ProtNLM"/>
    </source>
</evidence>
<dbReference type="EMBL" id="BAABRI010000017">
    <property type="protein sequence ID" value="GAA5483801.1"/>
    <property type="molecule type" value="Genomic_DNA"/>
</dbReference>
<dbReference type="Proteomes" id="UP001476282">
    <property type="component" value="Unassembled WGS sequence"/>
</dbReference>
<comment type="caution">
    <text evidence="1">The sequence shown here is derived from an EMBL/GenBank/DDBJ whole genome shotgun (WGS) entry which is preliminary data.</text>
</comment>
<organism evidence="1 2">
    <name type="scientific">Haloferula sargassicola</name>
    <dbReference type="NCBI Taxonomy" id="490096"/>
    <lineage>
        <taxon>Bacteria</taxon>
        <taxon>Pseudomonadati</taxon>
        <taxon>Verrucomicrobiota</taxon>
        <taxon>Verrucomicrobiia</taxon>
        <taxon>Verrucomicrobiales</taxon>
        <taxon>Verrucomicrobiaceae</taxon>
        <taxon>Haloferula</taxon>
    </lineage>
</organism>
<dbReference type="RefSeq" id="WP_353567906.1">
    <property type="nucleotide sequence ID" value="NZ_BAABRI010000017.1"/>
</dbReference>
<evidence type="ECO:0000313" key="2">
    <source>
        <dbReference type="Proteomes" id="UP001476282"/>
    </source>
</evidence>
<keyword evidence="2" id="KW-1185">Reference proteome</keyword>
<accession>A0ABP9USY7</accession>
<reference evidence="1 2" key="1">
    <citation type="submission" date="2024-02" db="EMBL/GenBank/DDBJ databases">
        <title>Haloferula sargassicola NBRC 104335.</title>
        <authorList>
            <person name="Ichikawa N."/>
            <person name="Katano-Makiyama Y."/>
            <person name="Hidaka K."/>
        </authorList>
    </citation>
    <scope>NUCLEOTIDE SEQUENCE [LARGE SCALE GENOMIC DNA]</scope>
    <source>
        <strain evidence="1 2">NBRC 104335</strain>
    </source>
</reference>
<gene>
    <name evidence="1" type="ORF">Hsar01_03035</name>
</gene>
<dbReference type="Gene3D" id="3.20.20.80">
    <property type="entry name" value="Glycosidases"/>
    <property type="match status" value="1"/>
</dbReference>
<name>A0ABP9USY7_9BACT</name>
<sequence>MIRALVLLIGLSLAGFSDDFDGKIFCGYQGWFRCGGDGGEVGWRHYGGAEGPTDENTGIDIWPEVAEIDRRYDTRLRKADGSTAQVFSSLDQQTVRTHFRWMREYGIDGAFLQRFGTETRDPRFRETLDTVLQNVSTAAAAEGREWSLMYDASGLKPGELGALRDDLEHLLETKRLDVSAANYGKYRGKPLLTTWGIGFGDRETDLDEWSAWIDHLHEQGFAVMLGVPYYWRTLDRDCIRDPRLHEVIAKADVVSPWAVGRFGTPDDAARLGREVVKKDLAWCQERKQGYLPVVFPGFSWHNLMKSRGTDAKFDQIPRLGGRFLWSQAVAAKNAGCRSVYVAMFDEMDEGTAIFKFDPDPPAGPPFLHEKEVPGDRYLRVCGAIGEWLRGERGAGWPDF</sequence>
<evidence type="ECO:0000313" key="1">
    <source>
        <dbReference type="EMBL" id="GAA5483801.1"/>
    </source>
</evidence>